<organism evidence="2 3">
    <name type="scientific">Nocardia vinacea</name>
    <dbReference type="NCBI Taxonomy" id="96468"/>
    <lineage>
        <taxon>Bacteria</taxon>
        <taxon>Bacillati</taxon>
        <taxon>Actinomycetota</taxon>
        <taxon>Actinomycetes</taxon>
        <taxon>Mycobacteriales</taxon>
        <taxon>Nocardiaceae</taxon>
        <taxon>Nocardia</taxon>
    </lineage>
</organism>
<dbReference type="Pfam" id="PF11706">
    <property type="entry name" value="zf-CGNR"/>
    <property type="match status" value="1"/>
</dbReference>
<dbReference type="InterPro" id="IPR023286">
    <property type="entry name" value="ABATE_dom_sf"/>
</dbReference>
<accession>A0ABZ1Z867</accession>
<dbReference type="InterPro" id="IPR010852">
    <property type="entry name" value="ABATE"/>
</dbReference>
<dbReference type="EMBL" id="CP109441">
    <property type="protein sequence ID" value="WUV50241.1"/>
    <property type="molecule type" value="Genomic_DNA"/>
</dbReference>
<dbReference type="PANTHER" id="PTHR35525:SF3">
    <property type="entry name" value="BLL6575 PROTEIN"/>
    <property type="match status" value="1"/>
</dbReference>
<feature type="domain" description="Zinc finger CGNR" evidence="1">
    <location>
        <begin position="134"/>
        <end position="176"/>
    </location>
</feature>
<dbReference type="Proteomes" id="UP001432062">
    <property type="component" value="Chromosome"/>
</dbReference>
<sequence length="178" mass="19413">MFAFVSGNLALDFAGTVKARATTFDDFLTTPADLDEWLLAADLLDTTPHCDATTLDQAVRLREAGYRLALAAARDEPFADADRKIVNELAGGQLPRLTLRSDATITRHGDPDAALAAIARSAIEMLGGPERGLIKECGRDECTRLYLDTSRGKSRRWCDMTICGNRAKSAAFRARHVD</sequence>
<dbReference type="InterPro" id="IPR021005">
    <property type="entry name" value="Znf_CGNR"/>
</dbReference>
<dbReference type="PANTHER" id="PTHR35525">
    <property type="entry name" value="BLL6575 PROTEIN"/>
    <property type="match status" value="1"/>
</dbReference>
<dbReference type="Pfam" id="PF07336">
    <property type="entry name" value="ABATE"/>
    <property type="match status" value="1"/>
</dbReference>
<keyword evidence="3" id="KW-1185">Reference proteome</keyword>
<evidence type="ECO:0000313" key="3">
    <source>
        <dbReference type="Proteomes" id="UP001432062"/>
    </source>
</evidence>
<dbReference type="RefSeq" id="WP_327094934.1">
    <property type="nucleotide sequence ID" value="NZ_CP109149.1"/>
</dbReference>
<evidence type="ECO:0000259" key="1">
    <source>
        <dbReference type="Pfam" id="PF11706"/>
    </source>
</evidence>
<proteinExistence type="predicted"/>
<evidence type="ECO:0000313" key="2">
    <source>
        <dbReference type="EMBL" id="WUV50241.1"/>
    </source>
</evidence>
<protein>
    <submittedName>
        <fullName evidence="2">CGNR zinc finger domain-containing protein</fullName>
    </submittedName>
</protein>
<gene>
    <name evidence="2" type="ORF">OG563_19810</name>
</gene>
<reference evidence="2" key="1">
    <citation type="submission" date="2022-10" db="EMBL/GenBank/DDBJ databases">
        <title>The complete genomes of actinobacterial strains from the NBC collection.</title>
        <authorList>
            <person name="Joergensen T.S."/>
            <person name="Alvarez Arevalo M."/>
            <person name="Sterndorff E.B."/>
            <person name="Faurdal D."/>
            <person name="Vuksanovic O."/>
            <person name="Mourched A.-S."/>
            <person name="Charusanti P."/>
            <person name="Shaw S."/>
            <person name="Blin K."/>
            <person name="Weber T."/>
        </authorList>
    </citation>
    <scope>NUCLEOTIDE SEQUENCE</scope>
    <source>
        <strain evidence="2">NBC_01482</strain>
    </source>
</reference>
<name>A0ABZ1Z867_9NOCA</name>
<dbReference type="Gene3D" id="1.10.3300.10">
    <property type="entry name" value="Jann2411-like domain"/>
    <property type="match status" value="1"/>
</dbReference>
<dbReference type="SUPFAM" id="SSF160904">
    <property type="entry name" value="Jann2411-like"/>
    <property type="match status" value="1"/>
</dbReference>